<keyword evidence="6" id="KW-1185">Reference proteome</keyword>
<dbReference type="InterPro" id="IPR055414">
    <property type="entry name" value="LRR_R13L4/SHOC2-like"/>
</dbReference>
<dbReference type="SMART" id="SM00369">
    <property type="entry name" value="LRR_TYP"/>
    <property type="match status" value="6"/>
</dbReference>
<dbReference type="InterPro" id="IPR058192">
    <property type="entry name" value="WHD_ROQ1-like"/>
</dbReference>
<dbReference type="SUPFAM" id="SSF52540">
    <property type="entry name" value="P-loop containing nucleoside triphosphate hydrolases"/>
    <property type="match status" value="1"/>
</dbReference>
<dbReference type="PANTHER" id="PTHR11017">
    <property type="entry name" value="LEUCINE-RICH REPEAT-CONTAINING PROTEIN"/>
    <property type="match status" value="1"/>
</dbReference>
<dbReference type="Proteomes" id="UP001634007">
    <property type="component" value="Unassembled WGS sequence"/>
</dbReference>
<dbReference type="PROSITE" id="PS50104">
    <property type="entry name" value="TIR"/>
    <property type="match status" value="1"/>
</dbReference>
<keyword evidence="3" id="KW-0611">Plant defense</keyword>
<dbReference type="InterPro" id="IPR044974">
    <property type="entry name" value="Disease_R_plants"/>
</dbReference>
<dbReference type="SUPFAM" id="SSF46785">
    <property type="entry name" value="Winged helix' DNA-binding domain"/>
    <property type="match status" value="1"/>
</dbReference>
<dbReference type="Pfam" id="PF00931">
    <property type="entry name" value="NB-ARC"/>
    <property type="match status" value="1"/>
</dbReference>
<dbReference type="PANTHER" id="PTHR11017:SF570">
    <property type="entry name" value="DISEASE RESISTANCE PROTEIN (TIR-NBS CLASS)-RELATED"/>
    <property type="match status" value="1"/>
</dbReference>
<dbReference type="InterPro" id="IPR032675">
    <property type="entry name" value="LRR_dom_sf"/>
</dbReference>
<evidence type="ECO:0000313" key="5">
    <source>
        <dbReference type="EMBL" id="KAL3736818.1"/>
    </source>
</evidence>
<accession>A0ABD3KBV9</accession>
<dbReference type="EMBL" id="JBJKBG010000006">
    <property type="protein sequence ID" value="KAL3736818.1"/>
    <property type="molecule type" value="Genomic_DNA"/>
</dbReference>
<comment type="caution">
    <text evidence="5">The sequence shown here is derived from an EMBL/GenBank/DDBJ whole genome shotgun (WGS) entry which is preliminary data.</text>
</comment>
<dbReference type="GO" id="GO:0006952">
    <property type="term" value="P:defense response"/>
    <property type="evidence" value="ECO:0007669"/>
    <property type="project" value="UniProtKB-KW"/>
</dbReference>
<evidence type="ECO:0000259" key="4">
    <source>
        <dbReference type="PROSITE" id="PS50104"/>
    </source>
</evidence>
<gene>
    <name evidence="5" type="ORF">ACJRO7_025707</name>
</gene>
<dbReference type="SMART" id="SM00255">
    <property type="entry name" value="TIR"/>
    <property type="match status" value="1"/>
</dbReference>
<dbReference type="InterPro" id="IPR042197">
    <property type="entry name" value="Apaf_helical"/>
</dbReference>
<dbReference type="Gene3D" id="3.40.50.300">
    <property type="entry name" value="P-loop containing nucleotide triphosphate hydrolases"/>
    <property type="match status" value="1"/>
</dbReference>
<dbReference type="Pfam" id="PF23282">
    <property type="entry name" value="WHD_ROQ1"/>
    <property type="match status" value="1"/>
</dbReference>
<feature type="domain" description="TIR" evidence="4">
    <location>
        <begin position="21"/>
        <end position="190"/>
    </location>
</feature>
<organism evidence="5 6">
    <name type="scientific">Eucalyptus globulus</name>
    <name type="common">Tasmanian blue gum</name>
    <dbReference type="NCBI Taxonomy" id="34317"/>
    <lineage>
        <taxon>Eukaryota</taxon>
        <taxon>Viridiplantae</taxon>
        <taxon>Streptophyta</taxon>
        <taxon>Embryophyta</taxon>
        <taxon>Tracheophyta</taxon>
        <taxon>Spermatophyta</taxon>
        <taxon>Magnoliopsida</taxon>
        <taxon>eudicotyledons</taxon>
        <taxon>Gunneridae</taxon>
        <taxon>Pentapetalae</taxon>
        <taxon>rosids</taxon>
        <taxon>malvids</taxon>
        <taxon>Myrtales</taxon>
        <taxon>Myrtaceae</taxon>
        <taxon>Myrtoideae</taxon>
        <taxon>Eucalypteae</taxon>
        <taxon>Eucalyptus</taxon>
    </lineage>
</organism>
<dbReference type="Gene3D" id="3.80.10.10">
    <property type="entry name" value="Ribonuclease Inhibitor"/>
    <property type="match status" value="3"/>
</dbReference>
<dbReference type="Gene3D" id="3.40.50.10140">
    <property type="entry name" value="Toll/interleukin-1 receptor homology (TIR) domain"/>
    <property type="match status" value="1"/>
</dbReference>
<dbReference type="GO" id="GO:0051707">
    <property type="term" value="P:response to other organism"/>
    <property type="evidence" value="ECO:0007669"/>
    <property type="project" value="UniProtKB-ARBA"/>
</dbReference>
<dbReference type="Gene3D" id="1.10.8.430">
    <property type="entry name" value="Helical domain of apoptotic protease-activating factors"/>
    <property type="match status" value="1"/>
</dbReference>
<dbReference type="AlphaFoldDB" id="A0ABD3KBV9"/>
<evidence type="ECO:0000256" key="3">
    <source>
        <dbReference type="ARBA" id="ARBA00022821"/>
    </source>
</evidence>
<dbReference type="InterPro" id="IPR003591">
    <property type="entry name" value="Leu-rich_rpt_typical-subtyp"/>
</dbReference>
<dbReference type="InterPro" id="IPR000157">
    <property type="entry name" value="TIR_dom"/>
</dbReference>
<dbReference type="InterPro" id="IPR002182">
    <property type="entry name" value="NB-ARC"/>
</dbReference>
<reference evidence="5 6" key="1">
    <citation type="submission" date="2024-11" db="EMBL/GenBank/DDBJ databases">
        <title>Chromosome-level genome assembly of Eucalyptus globulus Labill. provides insights into its genome evolution.</title>
        <authorList>
            <person name="Li X."/>
        </authorList>
    </citation>
    <scope>NUCLEOTIDE SEQUENCE [LARGE SCALE GENOMIC DNA]</scope>
    <source>
        <strain evidence="5">CL2024</strain>
        <tissue evidence="5">Fresh tender leaves</tissue>
    </source>
</reference>
<dbReference type="SUPFAM" id="SSF52047">
    <property type="entry name" value="RNI-like"/>
    <property type="match status" value="1"/>
</dbReference>
<dbReference type="InterPro" id="IPR027417">
    <property type="entry name" value="P-loop_NTPase"/>
</dbReference>
<evidence type="ECO:0000313" key="6">
    <source>
        <dbReference type="Proteomes" id="UP001634007"/>
    </source>
</evidence>
<evidence type="ECO:0000256" key="1">
    <source>
        <dbReference type="ARBA" id="ARBA00022614"/>
    </source>
</evidence>
<protein>
    <recommendedName>
        <fullName evidence="4">TIR domain-containing protein</fullName>
    </recommendedName>
</protein>
<dbReference type="PRINTS" id="PR00364">
    <property type="entry name" value="DISEASERSIST"/>
</dbReference>
<name>A0ABD3KBV9_EUCGL</name>
<dbReference type="InterPro" id="IPR036390">
    <property type="entry name" value="WH_DNA-bd_sf"/>
</dbReference>
<proteinExistence type="predicted"/>
<keyword evidence="2" id="KW-0677">Repeat</keyword>
<dbReference type="Pfam" id="PF23598">
    <property type="entry name" value="LRR_14"/>
    <property type="match status" value="1"/>
</dbReference>
<dbReference type="SUPFAM" id="SSF52058">
    <property type="entry name" value="L domain-like"/>
    <property type="match status" value="1"/>
</dbReference>
<dbReference type="Pfam" id="PF01582">
    <property type="entry name" value="TIR"/>
    <property type="match status" value="1"/>
</dbReference>
<evidence type="ECO:0000256" key="2">
    <source>
        <dbReference type="ARBA" id="ARBA00022737"/>
    </source>
</evidence>
<keyword evidence="1" id="KW-0433">Leucine-rich repeat</keyword>
<dbReference type="SUPFAM" id="SSF52200">
    <property type="entry name" value="Toll/Interleukin receptor TIR domain"/>
    <property type="match status" value="1"/>
</dbReference>
<sequence length="1182" mass="134300">MKGYLSPGPASGNDGEPLPGAEFEVFLNFRGPDTRLSFTDCLYHAMDGAGVRVFRDEEEIRKGEEIGGELLRAINNSKIYVTVFSRDYASSAWCLRELAHIVESSRGSSGKVIFPVLYDVGAYDVKLRTGLYDEALKKHEDRFGCDVVRRWKEALMEVTRIKGWDLTNKGEGAVIKHIVDEVLTRLKKRQRNLPDYLVGIQDHLEGMTCLLQEGSRDVRFIVIHGMGGIGKTTLAEAVFNRISHQFSGHSFLSNVRESSQDDKIRELQWRLLSDILKFRPARIYDTNDGINMIKERLRHEKALIVLDDVDNRNQLMKLAGKHDWFGPGSRIIITTRDIGFLPINKGGGRDSDSIHPKEFSIYKMKVMPPNHALELFSKHAFRRDTPPQDYANIATKIVKTTGGLPLALKVIGSSLCHKSEAVWADMLEKIMKMPHREVHDILMISYEMLEYEQKQIFLDIACHMAGENINDAILMWKSCEFFPNHTIDVLINMSLISIVYHEKLWMHDQLKDLGREIVRRENIRFPGKRSRLWCPMSAMEVIRKKKGTEEIVALKFDGRSKSYNFTPEEFSKLENLRFLELDGGNFVGDFESLFSELRWLSWRNCPLEFQATNFCLSNLVVLKISRSNIINDWDGWSQIMGTSNLKVLSLVSCKSLIKMPDFSMYSTLERLVFKDCESLVEIDPSIGNQEHLQYLEISRCRRFGSLPSAEISPCVVARLFPDSMGNLKFLTTLKMEDLALSELPESIGKLESLLTLELGHTKMTRLPHSIGDLKMLRKMSLYLAPIKKLPDSIGGLESLIELNLNLTAITELPTCIGNLKRLEILYLCGSAIRELPKTMGMLENLTRLEASSCKNLKGEIPSEIGDLCLLRTLNLSSSKIRRLPTTMNQLSHLQQLNLDQCDKLERLPELPVSLKVLAFSPHLLWTAPNLSCLTTLVDLKVWDDTPRMLQILLGVPKIQWIEGLSNLEKLMLVSRHITFPSINLATLSRLRILEVTCVDPRSLMGLPSSLEKLSLFDVSSPMERSLFSNLTNLSILDLCNCQLREVNFDNVHGERLVKLHSLAVSDGEYLERLTVSRLKGLLSLRVTDCPRLMEIQGVEILESLEALSIYKCSCLERLPDLSELKTLRLLSLSDCPLKNLPEIRLQDTCFLTFAGCGNSPYYIGFYKKWKDTYGHSGDDVNS</sequence>
<dbReference type="InterPro" id="IPR035897">
    <property type="entry name" value="Toll_tir_struct_dom_sf"/>
</dbReference>